<sequence>MADSTMVQENASNDTRSYSQESSNNSRNNAETAGYPVDENTPVVNPGEFVTALQSTFQQMQDRFTQMMDSVMERMDEMADRLGDLEREVTDLVTYAGGISEQETVGKDGENIPPFREDTVRST</sequence>
<evidence type="ECO:0000313" key="3">
    <source>
        <dbReference type="EMBL" id="GAV09408.1"/>
    </source>
</evidence>
<dbReference type="AlphaFoldDB" id="A0A1D1WAB5"/>
<name>A0A1D1WAB5_RAMVA</name>
<dbReference type="InterPro" id="IPR009643">
    <property type="entry name" value="HS1-bd"/>
</dbReference>
<dbReference type="GO" id="GO:0003714">
    <property type="term" value="F:transcription corepressor activity"/>
    <property type="evidence" value="ECO:0007669"/>
    <property type="project" value="InterPro"/>
</dbReference>
<evidence type="ECO:0008006" key="5">
    <source>
        <dbReference type="Google" id="ProtNLM"/>
    </source>
</evidence>
<dbReference type="PANTHER" id="PTHR19424:SF0">
    <property type="entry name" value="HEAT SHOCK FACTOR BINDING PROTEIN 1"/>
    <property type="match status" value="1"/>
</dbReference>
<evidence type="ECO:0000313" key="4">
    <source>
        <dbReference type="Proteomes" id="UP000186922"/>
    </source>
</evidence>
<keyword evidence="4" id="KW-1185">Reference proteome</keyword>
<feature type="compositionally biased region" description="Basic and acidic residues" evidence="2">
    <location>
        <begin position="104"/>
        <end position="123"/>
    </location>
</feature>
<dbReference type="EMBL" id="BDGG01000022">
    <property type="protein sequence ID" value="GAV09408.1"/>
    <property type="molecule type" value="Genomic_DNA"/>
</dbReference>
<feature type="compositionally biased region" description="Polar residues" evidence="2">
    <location>
        <begin position="1"/>
        <end position="31"/>
    </location>
</feature>
<gene>
    <name evidence="3" type="primary">RvY_18955-1</name>
    <name evidence="3" type="synonym">RvY_18955.1</name>
    <name evidence="3" type="ORF">RvY_18955</name>
</gene>
<dbReference type="Pfam" id="PF06825">
    <property type="entry name" value="HSBP1"/>
    <property type="match status" value="1"/>
</dbReference>
<feature type="region of interest" description="Disordered" evidence="2">
    <location>
        <begin position="100"/>
        <end position="123"/>
    </location>
</feature>
<evidence type="ECO:0000256" key="1">
    <source>
        <dbReference type="ARBA" id="ARBA00006349"/>
    </source>
</evidence>
<dbReference type="OrthoDB" id="4159489at2759"/>
<protein>
    <recommendedName>
        <fullName evidence="5">Heat shock factor-binding protein 1</fullName>
    </recommendedName>
</protein>
<organism evidence="3 4">
    <name type="scientific">Ramazzottius varieornatus</name>
    <name type="common">Water bear</name>
    <name type="synonym">Tardigrade</name>
    <dbReference type="NCBI Taxonomy" id="947166"/>
    <lineage>
        <taxon>Eukaryota</taxon>
        <taxon>Metazoa</taxon>
        <taxon>Ecdysozoa</taxon>
        <taxon>Tardigrada</taxon>
        <taxon>Eutardigrada</taxon>
        <taxon>Parachela</taxon>
        <taxon>Hypsibioidea</taxon>
        <taxon>Ramazzottiidae</taxon>
        <taxon>Ramazzottius</taxon>
    </lineage>
</organism>
<dbReference type="GO" id="GO:0005634">
    <property type="term" value="C:nucleus"/>
    <property type="evidence" value="ECO:0007669"/>
    <property type="project" value="TreeGrafter"/>
</dbReference>
<dbReference type="GO" id="GO:0070370">
    <property type="term" value="P:cellular heat acclimation"/>
    <property type="evidence" value="ECO:0007669"/>
    <property type="project" value="TreeGrafter"/>
</dbReference>
<dbReference type="STRING" id="947166.A0A1D1WAB5"/>
<dbReference type="GO" id="GO:0005829">
    <property type="term" value="C:cytosol"/>
    <property type="evidence" value="ECO:0007669"/>
    <property type="project" value="TreeGrafter"/>
</dbReference>
<dbReference type="Proteomes" id="UP000186922">
    <property type="component" value="Unassembled WGS sequence"/>
</dbReference>
<evidence type="ECO:0000256" key="2">
    <source>
        <dbReference type="SAM" id="MobiDB-lite"/>
    </source>
</evidence>
<comment type="caution">
    <text evidence="3">The sequence shown here is derived from an EMBL/GenBank/DDBJ whole genome shotgun (WGS) entry which is preliminary data.</text>
</comment>
<feature type="region of interest" description="Disordered" evidence="2">
    <location>
        <begin position="1"/>
        <end position="43"/>
    </location>
</feature>
<dbReference type="PANTHER" id="PTHR19424">
    <property type="entry name" value="HEAT SHOCK FACTOR BINDING PROTEIN 1"/>
    <property type="match status" value="1"/>
</dbReference>
<accession>A0A1D1WAB5</accession>
<reference evidence="3 4" key="1">
    <citation type="journal article" date="2016" name="Nat. Commun.">
        <title>Extremotolerant tardigrade genome and improved radiotolerance of human cultured cells by tardigrade-unique protein.</title>
        <authorList>
            <person name="Hashimoto T."/>
            <person name="Horikawa D.D."/>
            <person name="Saito Y."/>
            <person name="Kuwahara H."/>
            <person name="Kozuka-Hata H."/>
            <person name="Shin-I T."/>
            <person name="Minakuchi Y."/>
            <person name="Ohishi K."/>
            <person name="Motoyama A."/>
            <person name="Aizu T."/>
            <person name="Enomoto A."/>
            <person name="Kondo K."/>
            <person name="Tanaka S."/>
            <person name="Hara Y."/>
            <person name="Koshikawa S."/>
            <person name="Sagara H."/>
            <person name="Miura T."/>
            <person name="Yokobori S."/>
            <person name="Miyagawa K."/>
            <person name="Suzuki Y."/>
            <person name="Kubo T."/>
            <person name="Oyama M."/>
            <person name="Kohara Y."/>
            <person name="Fujiyama A."/>
            <person name="Arakawa K."/>
            <person name="Katayama T."/>
            <person name="Toyoda A."/>
            <person name="Kunieda T."/>
        </authorList>
    </citation>
    <scope>NUCLEOTIDE SEQUENCE [LARGE SCALE GENOMIC DNA]</scope>
    <source>
        <strain evidence="3 4">YOKOZUNA-1</strain>
    </source>
</reference>
<comment type="similarity">
    <text evidence="1">Belongs to the HSBP1 family.</text>
</comment>
<dbReference type="Gene3D" id="1.20.5.430">
    <property type="match status" value="1"/>
</dbReference>
<proteinExistence type="inferred from homology"/>